<reference evidence="1" key="1">
    <citation type="submission" date="2021-06" db="EMBL/GenBank/DDBJ databases">
        <authorList>
            <person name="Kallberg Y."/>
            <person name="Tangrot J."/>
            <person name="Rosling A."/>
        </authorList>
    </citation>
    <scope>NUCLEOTIDE SEQUENCE</scope>
    <source>
        <strain evidence="1">MA461A</strain>
    </source>
</reference>
<sequence>DAPRLIAGDLGKPYAQYPPAVQGYQNPNMIQNPGPAYQNPFNKPMTKQITCYFCGSTGHMASWKRVTTLGEKREQTKGNNEQYGQKQGGGWENPRTRGCELLDKGDKPTTRRPETLQINFGTKAVVKGG</sequence>
<dbReference type="EMBL" id="CAJVQC010084065">
    <property type="protein sequence ID" value="CAG8820780.1"/>
    <property type="molecule type" value="Genomic_DNA"/>
</dbReference>
<gene>
    <name evidence="1" type="ORF">RPERSI_LOCUS25423</name>
</gene>
<feature type="non-terminal residue" evidence="1">
    <location>
        <position position="1"/>
    </location>
</feature>
<proteinExistence type="predicted"/>
<name>A0ACA9S1W8_9GLOM</name>
<evidence type="ECO:0000313" key="1">
    <source>
        <dbReference type="EMBL" id="CAG8820780.1"/>
    </source>
</evidence>
<keyword evidence="2" id="KW-1185">Reference proteome</keyword>
<organism evidence="1 2">
    <name type="scientific">Racocetra persica</name>
    <dbReference type="NCBI Taxonomy" id="160502"/>
    <lineage>
        <taxon>Eukaryota</taxon>
        <taxon>Fungi</taxon>
        <taxon>Fungi incertae sedis</taxon>
        <taxon>Mucoromycota</taxon>
        <taxon>Glomeromycotina</taxon>
        <taxon>Glomeromycetes</taxon>
        <taxon>Diversisporales</taxon>
        <taxon>Gigasporaceae</taxon>
        <taxon>Racocetra</taxon>
    </lineage>
</organism>
<dbReference type="Proteomes" id="UP000789920">
    <property type="component" value="Unassembled WGS sequence"/>
</dbReference>
<comment type="caution">
    <text evidence="1">The sequence shown here is derived from an EMBL/GenBank/DDBJ whole genome shotgun (WGS) entry which is preliminary data.</text>
</comment>
<feature type="non-terminal residue" evidence="1">
    <location>
        <position position="129"/>
    </location>
</feature>
<evidence type="ECO:0000313" key="2">
    <source>
        <dbReference type="Proteomes" id="UP000789920"/>
    </source>
</evidence>
<accession>A0ACA9S1W8</accession>
<protein>
    <submittedName>
        <fullName evidence="1">27530_t:CDS:1</fullName>
    </submittedName>
</protein>